<dbReference type="AlphaFoldDB" id="A0A4R6RCZ6"/>
<proteinExistence type="inferred from homology"/>
<evidence type="ECO:0000256" key="2">
    <source>
        <dbReference type="ARBA" id="ARBA00023002"/>
    </source>
</evidence>
<sequence>MSSIEPVRLGVVSTAKIARDKVIPGLRTTPWVEVAAIASRDADRAAATAAALGIPTAYGSYEALFADPTIEAVYIPTPNDSHVDLSLAAARAGKHVLCEKPAGMNAADAARLRAIPEGIVWTEAFMVRQHPQWLAVRDMVRAGRIGRPIGVQVWFSYDLHDPDNIRNRPENGGGALLDIGCYPIVVSRFVLDAEPLRVAAAIDRDATFGTDRLTSALIDFGAGRHLTFQVATQSVPHQRVDVVGTAGRLQVMIPFNAPQGEATVIRFDDGVALGDAGIETIILPPSDQYGLEGEAFAKVIRGVEPAVYGVDDAIVMMTILEATERAAREGRWVEIDRPV</sequence>
<dbReference type="InterPro" id="IPR050984">
    <property type="entry name" value="Gfo/Idh/MocA_domain"/>
</dbReference>
<organism evidence="5 6">
    <name type="scientific">Oharaeibacter diazotrophicus</name>
    <dbReference type="NCBI Taxonomy" id="1920512"/>
    <lineage>
        <taxon>Bacteria</taxon>
        <taxon>Pseudomonadati</taxon>
        <taxon>Pseudomonadota</taxon>
        <taxon>Alphaproteobacteria</taxon>
        <taxon>Hyphomicrobiales</taxon>
        <taxon>Pleomorphomonadaceae</taxon>
        <taxon>Oharaeibacter</taxon>
    </lineage>
</organism>
<dbReference type="RefSeq" id="WP_126538620.1">
    <property type="nucleotide sequence ID" value="NZ_BSPM01000009.1"/>
</dbReference>
<comment type="similarity">
    <text evidence="1">Belongs to the Gfo/Idh/MocA family.</text>
</comment>
<gene>
    <name evidence="5" type="ORF">EDD54_3528</name>
</gene>
<evidence type="ECO:0000313" key="6">
    <source>
        <dbReference type="Proteomes" id="UP000294547"/>
    </source>
</evidence>
<reference evidence="5 6" key="1">
    <citation type="submission" date="2019-03" db="EMBL/GenBank/DDBJ databases">
        <title>Genomic Encyclopedia of Type Strains, Phase IV (KMG-IV): sequencing the most valuable type-strain genomes for metagenomic binning, comparative biology and taxonomic classification.</title>
        <authorList>
            <person name="Goeker M."/>
        </authorList>
    </citation>
    <scope>NUCLEOTIDE SEQUENCE [LARGE SCALE GENOMIC DNA]</scope>
    <source>
        <strain evidence="5 6">DSM 102969</strain>
    </source>
</reference>
<dbReference type="InterPro" id="IPR036291">
    <property type="entry name" value="NAD(P)-bd_dom_sf"/>
</dbReference>
<keyword evidence="6" id="KW-1185">Reference proteome</keyword>
<feature type="domain" description="Gfo/Idh/MocA-like oxidoreductase N-terminal" evidence="3">
    <location>
        <begin position="8"/>
        <end position="113"/>
    </location>
</feature>
<evidence type="ECO:0000313" key="5">
    <source>
        <dbReference type="EMBL" id="TDP83566.1"/>
    </source>
</evidence>
<dbReference type="GO" id="GO:0016491">
    <property type="term" value="F:oxidoreductase activity"/>
    <property type="evidence" value="ECO:0007669"/>
    <property type="project" value="UniProtKB-KW"/>
</dbReference>
<dbReference type="PANTHER" id="PTHR22604:SF105">
    <property type="entry name" value="TRANS-1,2-DIHYDROBENZENE-1,2-DIOL DEHYDROGENASE"/>
    <property type="match status" value="1"/>
</dbReference>
<dbReference type="Gene3D" id="3.30.360.10">
    <property type="entry name" value="Dihydrodipicolinate Reductase, domain 2"/>
    <property type="match status" value="1"/>
</dbReference>
<keyword evidence="2" id="KW-0560">Oxidoreductase</keyword>
<dbReference type="Pfam" id="PF01408">
    <property type="entry name" value="GFO_IDH_MocA"/>
    <property type="match status" value="1"/>
</dbReference>
<dbReference type="InterPro" id="IPR055170">
    <property type="entry name" value="GFO_IDH_MocA-like_dom"/>
</dbReference>
<dbReference type="Gene3D" id="3.40.50.720">
    <property type="entry name" value="NAD(P)-binding Rossmann-like Domain"/>
    <property type="match status" value="1"/>
</dbReference>
<comment type="caution">
    <text evidence="5">The sequence shown here is derived from an EMBL/GenBank/DDBJ whole genome shotgun (WGS) entry which is preliminary data.</text>
</comment>
<dbReference type="SUPFAM" id="SSF51735">
    <property type="entry name" value="NAD(P)-binding Rossmann-fold domains"/>
    <property type="match status" value="1"/>
</dbReference>
<dbReference type="OrthoDB" id="9774191at2"/>
<evidence type="ECO:0000259" key="3">
    <source>
        <dbReference type="Pfam" id="PF01408"/>
    </source>
</evidence>
<name>A0A4R6RCZ6_9HYPH</name>
<accession>A0A4R6RCZ6</accession>
<dbReference type="Pfam" id="PF22725">
    <property type="entry name" value="GFO_IDH_MocA_C3"/>
    <property type="match status" value="1"/>
</dbReference>
<protein>
    <submittedName>
        <fullName evidence="5">Putative dehydrogenase</fullName>
    </submittedName>
</protein>
<feature type="domain" description="GFO/IDH/MocA-like oxidoreductase" evidence="4">
    <location>
        <begin position="133"/>
        <end position="249"/>
    </location>
</feature>
<dbReference type="EMBL" id="SNXY01000009">
    <property type="protein sequence ID" value="TDP83566.1"/>
    <property type="molecule type" value="Genomic_DNA"/>
</dbReference>
<evidence type="ECO:0000256" key="1">
    <source>
        <dbReference type="ARBA" id="ARBA00010928"/>
    </source>
</evidence>
<dbReference type="Proteomes" id="UP000294547">
    <property type="component" value="Unassembled WGS sequence"/>
</dbReference>
<dbReference type="SUPFAM" id="SSF55347">
    <property type="entry name" value="Glyceraldehyde-3-phosphate dehydrogenase-like, C-terminal domain"/>
    <property type="match status" value="1"/>
</dbReference>
<dbReference type="InterPro" id="IPR000683">
    <property type="entry name" value="Gfo/Idh/MocA-like_OxRdtase_N"/>
</dbReference>
<dbReference type="PANTHER" id="PTHR22604">
    <property type="entry name" value="OXIDOREDUCTASES"/>
    <property type="match status" value="1"/>
</dbReference>
<dbReference type="GO" id="GO:0000166">
    <property type="term" value="F:nucleotide binding"/>
    <property type="evidence" value="ECO:0007669"/>
    <property type="project" value="InterPro"/>
</dbReference>
<evidence type="ECO:0000259" key="4">
    <source>
        <dbReference type="Pfam" id="PF22725"/>
    </source>
</evidence>